<dbReference type="EMBL" id="QDEB01071437">
    <property type="protein sequence ID" value="RZC35389.1"/>
    <property type="molecule type" value="Genomic_DNA"/>
</dbReference>
<dbReference type="GO" id="GO:0004109">
    <property type="term" value="F:coproporphyrinogen oxidase activity"/>
    <property type="evidence" value="ECO:0007669"/>
    <property type="project" value="UniProtKB-EC"/>
</dbReference>
<dbReference type="Pfam" id="PF01218">
    <property type="entry name" value="Coprogen_oxidas"/>
    <property type="match status" value="1"/>
</dbReference>
<dbReference type="Gene3D" id="3.40.1500.10">
    <property type="entry name" value="Coproporphyrinogen III oxidase, aerobic"/>
    <property type="match status" value="1"/>
</dbReference>
<dbReference type="AlphaFoldDB" id="A0A482VSK2"/>
<evidence type="ECO:0000256" key="2">
    <source>
        <dbReference type="ARBA" id="ARBA00010644"/>
    </source>
</evidence>
<evidence type="ECO:0000256" key="5">
    <source>
        <dbReference type="ARBA" id="ARBA00023002"/>
    </source>
</evidence>
<dbReference type="OrthoDB" id="15318at2759"/>
<dbReference type="PRINTS" id="PR00073">
    <property type="entry name" value="COPRGNOXDASE"/>
</dbReference>
<name>A0A482VSK2_ASBVE</name>
<proteinExistence type="inferred from homology"/>
<dbReference type="UniPathway" id="UPA00251">
    <property type="reaction ID" value="UER00322"/>
</dbReference>
<dbReference type="EC" id="1.3.3.3" evidence="4"/>
<gene>
    <name evidence="7" type="ORF">BDFB_007219</name>
</gene>
<comment type="similarity">
    <text evidence="2">Belongs to the aerobic coproporphyrinogen-III oxidase family.</text>
</comment>
<evidence type="ECO:0000256" key="4">
    <source>
        <dbReference type="ARBA" id="ARBA00012869"/>
    </source>
</evidence>
<evidence type="ECO:0000313" key="7">
    <source>
        <dbReference type="EMBL" id="RZC35389.1"/>
    </source>
</evidence>
<evidence type="ECO:0000256" key="3">
    <source>
        <dbReference type="ARBA" id="ARBA00011738"/>
    </source>
</evidence>
<evidence type="ECO:0000256" key="1">
    <source>
        <dbReference type="ARBA" id="ARBA00005168"/>
    </source>
</evidence>
<dbReference type="GO" id="GO:0005737">
    <property type="term" value="C:cytoplasm"/>
    <property type="evidence" value="ECO:0007669"/>
    <property type="project" value="TreeGrafter"/>
</dbReference>
<dbReference type="PANTHER" id="PTHR10755:SF0">
    <property type="entry name" value="OXYGEN-DEPENDENT COPROPORPHYRINOGEN-III OXIDASE, MITOCHONDRIAL"/>
    <property type="match status" value="1"/>
</dbReference>
<accession>A0A482VSK2</accession>
<dbReference type="NCBIfam" id="NF003727">
    <property type="entry name" value="PRK05330.1"/>
    <property type="match status" value="1"/>
</dbReference>
<keyword evidence="8" id="KW-1185">Reference proteome</keyword>
<dbReference type="InterPro" id="IPR036406">
    <property type="entry name" value="Coprogen_oxidase_aer_sf"/>
</dbReference>
<evidence type="ECO:0000256" key="6">
    <source>
        <dbReference type="ARBA" id="ARBA00023244"/>
    </source>
</evidence>
<keyword evidence="6" id="KW-0627">Porphyrin biosynthesis</keyword>
<sequence length="313" mass="35861">MALPITPPKKLEETPDNIRTRVELMVMRVQAQVCKALEKEDDCSTFVVDRWHNDKTTGGVNCILQNGKVFETAAINIFVSSGNSTETELPFFSAGISGVIHPKNPMIPSINFNYQYIEVKGDNRVQWWFGGSTDLTPNYLNTADAVHFHSTLKKVCDKHDMSYYPKFKKWCDDYFNIPHRGERLGIGGIYFDDLKTPNQDACFKFAADCADAVIPSYIPLVQRHKHATYTQAERNWQLHRRGRYVEFKLIYDRSSKFGSGARSGDILMTLPLVARWEYMYQINATSPEGELLAVLRKPKDWIEECSCSDHLKE</sequence>
<evidence type="ECO:0000313" key="8">
    <source>
        <dbReference type="Proteomes" id="UP000292052"/>
    </source>
</evidence>
<comment type="pathway">
    <text evidence="1">Porphyrin-containing compound metabolism; protoporphyrin-IX biosynthesis; protoporphyrinogen-IX from coproporphyrinogen-III (O2 route): step 1/1.</text>
</comment>
<dbReference type="STRING" id="1661398.A0A482VSK2"/>
<reference evidence="7 8" key="1">
    <citation type="submission" date="2017-03" db="EMBL/GenBank/DDBJ databases">
        <title>Genome of the blue death feigning beetle - Asbolus verrucosus.</title>
        <authorList>
            <person name="Rider S.D."/>
        </authorList>
    </citation>
    <scope>NUCLEOTIDE SEQUENCE [LARGE SCALE GENOMIC DNA]</scope>
    <source>
        <strain evidence="7">Butters</strain>
        <tissue evidence="7">Head and leg muscle</tissue>
    </source>
</reference>
<organism evidence="7 8">
    <name type="scientific">Asbolus verrucosus</name>
    <name type="common">Desert ironclad beetle</name>
    <dbReference type="NCBI Taxonomy" id="1661398"/>
    <lineage>
        <taxon>Eukaryota</taxon>
        <taxon>Metazoa</taxon>
        <taxon>Ecdysozoa</taxon>
        <taxon>Arthropoda</taxon>
        <taxon>Hexapoda</taxon>
        <taxon>Insecta</taxon>
        <taxon>Pterygota</taxon>
        <taxon>Neoptera</taxon>
        <taxon>Endopterygota</taxon>
        <taxon>Coleoptera</taxon>
        <taxon>Polyphaga</taxon>
        <taxon>Cucujiformia</taxon>
        <taxon>Tenebrionidae</taxon>
        <taxon>Pimeliinae</taxon>
        <taxon>Asbolus</taxon>
    </lineage>
</organism>
<comment type="caution">
    <text evidence="7">The sequence shown here is derived from an EMBL/GenBank/DDBJ whole genome shotgun (WGS) entry which is preliminary data.</text>
</comment>
<dbReference type="PANTHER" id="PTHR10755">
    <property type="entry name" value="COPROPORPHYRINOGEN III OXIDASE, MITOCHONDRIAL"/>
    <property type="match status" value="1"/>
</dbReference>
<dbReference type="Proteomes" id="UP000292052">
    <property type="component" value="Unassembled WGS sequence"/>
</dbReference>
<protein>
    <recommendedName>
        <fullName evidence="4">coproporphyrinogen oxidase</fullName>
        <ecNumber evidence="4">1.3.3.3</ecNumber>
    </recommendedName>
</protein>
<dbReference type="PIRSF" id="PIRSF000166">
    <property type="entry name" value="Coproporphyri_ox"/>
    <property type="match status" value="1"/>
</dbReference>
<dbReference type="InterPro" id="IPR001260">
    <property type="entry name" value="Coprogen_oxidase_aer"/>
</dbReference>
<dbReference type="GO" id="GO:0006782">
    <property type="term" value="P:protoporphyrinogen IX biosynthetic process"/>
    <property type="evidence" value="ECO:0007669"/>
    <property type="project" value="UniProtKB-UniPathway"/>
</dbReference>
<dbReference type="SUPFAM" id="SSF102886">
    <property type="entry name" value="Coproporphyrinogen III oxidase"/>
    <property type="match status" value="1"/>
</dbReference>
<keyword evidence="5" id="KW-0560">Oxidoreductase</keyword>
<comment type="subunit">
    <text evidence="3">Homodimer.</text>
</comment>